<reference evidence="5 6" key="1">
    <citation type="submission" date="2023-06" db="EMBL/GenBank/DDBJ databases">
        <title>Novel species in genus Planococcus.</title>
        <authorList>
            <person name="Ning S."/>
        </authorList>
    </citation>
    <scope>NUCLEOTIDE SEQUENCE [LARGE SCALE GENOMIC DNA]</scope>
    <source>
        <strain evidence="5 6">N064</strain>
    </source>
</reference>
<dbReference type="Proteomes" id="UP001172054">
    <property type="component" value="Unassembled WGS sequence"/>
</dbReference>
<feature type="domain" description="Carbohydrate kinase PfkB" evidence="4">
    <location>
        <begin position="170"/>
        <end position="259"/>
    </location>
</feature>
<dbReference type="PROSITE" id="PS00584">
    <property type="entry name" value="PFKB_KINASES_2"/>
    <property type="match status" value="1"/>
</dbReference>
<dbReference type="PANTHER" id="PTHR43320">
    <property type="entry name" value="SUGAR KINASE"/>
    <property type="match status" value="1"/>
</dbReference>
<evidence type="ECO:0000256" key="2">
    <source>
        <dbReference type="ARBA" id="ARBA00022679"/>
    </source>
</evidence>
<organism evidence="5 6">
    <name type="scientific">Planococcus liqunii</name>
    <dbReference type="NCBI Taxonomy" id="3058394"/>
    <lineage>
        <taxon>Bacteria</taxon>
        <taxon>Bacillati</taxon>
        <taxon>Bacillota</taxon>
        <taxon>Bacilli</taxon>
        <taxon>Bacillales</taxon>
        <taxon>Caryophanaceae</taxon>
        <taxon>Planococcus</taxon>
    </lineage>
</organism>
<dbReference type="NCBIfam" id="NF007321">
    <property type="entry name" value="PRK09813.1"/>
    <property type="match status" value="1"/>
</dbReference>
<dbReference type="RefSeq" id="WP_300984116.1">
    <property type="nucleotide sequence ID" value="NZ_CP129238.1"/>
</dbReference>
<feature type="domain" description="Carbohydrate kinase PfkB" evidence="4">
    <location>
        <begin position="16"/>
        <end position="95"/>
    </location>
</feature>
<dbReference type="SUPFAM" id="SSF53613">
    <property type="entry name" value="Ribokinase-like"/>
    <property type="match status" value="1"/>
</dbReference>
<dbReference type="EMBL" id="JAUJWW010000002">
    <property type="protein sequence ID" value="MDN7226708.1"/>
    <property type="molecule type" value="Genomic_DNA"/>
</dbReference>
<accession>A0ABT8MPF4</accession>
<evidence type="ECO:0000313" key="5">
    <source>
        <dbReference type="EMBL" id="MDN7226708.1"/>
    </source>
</evidence>
<dbReference type="InterPro" id="IPR029056">
    <property type="entry name" value="Ribokinase-like"/>
</dbReference>
<dbReference type="Pfam" id="PF00294">
    <property type="entry name" value="PfkB"/>
    <property type="match status" value="2"/>
</dbReference>
<comment type="similarity">
    <text evidence="1">Belongs to the carbohydrate kinase PfkB family.</text>
</comment>
<dbReference type="InterPro" id="IPR002173">
    <property type="entry name" value="Carboh/pur_kinase_PfkB_CS"/>
</dbReference>
<evidence type="ECO:0000313" key="6">
    <source>
        <dbReference type="Proteomes" id="UP001172054"/>
    </source>
</evidence>
<proteinExistence type="inferred from homology"/>
<keyword evidence="2 5" id="KW-0808">Transferase</keyword>
<dbReference type="GO" id="GO:0016740">
    <property type="term" value="F:transferase activity"/>
    <property type="evidence" value="ECO:0007669"/>
    <property type="project" value="UniProtKB-KW"/>
</dbReference>
<protein>
    <submittedName>
        <fullName evidence="5">Fructoselysine 6-kinase</fullName>
        <ecNumber evidence="5">2.7.1.218</ecNumber>
    </submittedName>
</protein>
<evidence type="ECO:0000256" key="1">
    <source>
        <dbReference type="ARBA" id="ARBA00010688"/>
    </source>
</evidence>
<dbReference type="InterPro" id="IPR011611">
    <property type="entry name" value="PfkB_dom"/>
</dbReference>
<dbReference type="InterPro" id="IPR052700">
    <property type="entry name" value="Carb_kinase_PfkB-like"/>
</dbReference>
<comment type="caution">
    <text evidence="5">The sequence shown here is derived from an EMBL/GenBank/DDBJ whole genome shotgun (WGS) entry which is preliminary data.</text>
</comment>
<gene>
    <name evidence="5" type="primary">frlD</name>
    <name evidence="5" type="ORF">QWY15_05295</name>
</gene>
<dbReference type="EC" id="2.7.1.218" evidence="5"/>
<evidence type="ECO:0000259" key="4">
    <source>
        <dbReference type="Pfam" id="PF00294"/>
    </source>
</evidence>
<dbReference type="PANTHER" id="PTHR43320:SF3">
    <property type="entry name" value="CARBOHYDRATE KINASE PFKB DOMAIN-CONTAINING PROTEIN"/>
    <property type="match status" value="1"/>
</dbReference>
<sequence length="260" mass="28594">MKIVTLGDNCMDVYQVNDQAYPGGNPVNAAVYLKELGAEVAYIGWIGSDSYGELMREEIQGKGVDTTHLSTKKGKTAVTQVELHGNDRYFGEYDEGVMANFCLTEEEVEFVGTHQLVHSGIWGHAEDKYLLFKELGILTSFDFSDQLGHGLVKSLSPFVDYSFFSYTKDDDYIRQFLKEVKNRGSQIAVATLGENGSLAYDGERFYRSGTVATEIVDTMGAGDSFIAGFLFGTLKGLSIDECMELGSNTAAKTIGYFGAW</sequence>
<keyword evidence="6" id="KW-1185">Reference proteome</keyword>
<name>A0ABT8MPF4_9BACL</name>
<dbReference type="Gene3D" id="3.40.1190.20">
    <property type="match status" value="1"/>
</dbReference>
<evidence type="ECO:0000256" key="3">
    <source>
        <dbReference type="ARBA" id="ARBA00022777"/>
    </source>
</evidence>
<keyword evidence="3" id="KW-0418">Kinase</keyword>